<proteinExistence type="predicted"/>
<accession>A0AAX6QIV2</accession>
<dbReference type="RefSeq" id="XP_004875201.1">
    <property type="nucleotide sequence ID" value="XM_004875144.2"/>
</dbReference>
<dbReference type="GeneID" id="101704251"/>
<evidence type="ECO:0000313" key="3">
    <source>
        <dbReference type="RefSeq" id="XP_004875201.1"/>
    </source>
</evidence>
<protein>
    <submittedName>
        <fullName evidence="3">Uncharacterized protein LOC101704251</fullName>
    </submittedName>
</protein>
<feature type="region of interest" description="Disordered" evidence="1">
    <location>
        <begin position="84"/>
        <end position="132"/>
    </location>
</feature>
<evidence type="ECO:0000256" key="1">
    <source>
        <dbReference type="SAM" id="MobiDB-lite"/>
    </source>
</evidence>
<gene>
    <name evidence="3" type="primary">LOC101704251</name>
</gene>
<reference evidence="3" key="1">
    <citation type="submission" date="2025-08" db="UniProtKB">
        <authorList>
            <consortium name="RefSeq"/>
        </authorList>
    </citation>
    <scope>IDENTIFICATION</scope>
</reference>
<dbReference type="Proteomes" id="UP000694906">
    <property type="component" value="Unplaced"/>
</dbReference>
<evidence type="ECO:0000313" key="2">
    <source>
        <dbReference type="Proteomes" id="UP000694906"/>
    </source>
</evidence>
<name>A0AAX6QIV2_HETGA</name>
<keyword evidence="2" id="KW-1185">Reference proteome</keyword>
<dbReference type="AlphaFoldDB" id="A0AAX6QIV2"/>
<dbReference type="KEGG" id="hgl:101704251"/>
<sequence>MGSPWTLRSGAPPTRVRPAVLRTSARKAGATAERCPGRQIGKVPSQADRRRQHGVGHGDPRQSKQIIGALSELAQQMRPPWKAAFTGADPRVDGQGDSVRKGRRARQATERALPLVPSVRGGTRGRGHGAKHDADVRAIVPSKCVVRVHTSGKHGCRVPDDGRRACTQVPRVGAGPRAAAQGVRNGCPRPVWRVRTLSVSTSPLEVPF</sequence>
<feature type="compositionally biased region" description="Basic and acidic residues" evidence="1">
    <location>
        <begin position="90"/>
        <end position="100"/>
    </location>
</feature>
<feature type="region of interest" description="Disordered" evidence="1">
    <location>
        <begin position="1"/>
        <end position="64"/>
    </location>
</feature>
<organism evidence="2 3">
    <name type="scientific">Heterocephalus glaber</name>
    <name type="common">Naked mole rat</name>
    <dbReference type="NCBI Taxonomy" id="10181"/>
    <lineage>
        <taxon>Eukaryota</taxon>
        <taxon>Metazoa</taxon>
        <taxon>Chordata</taxon>
        <taxon>Craniata</taxon>
        <taxon>Vertebrata</taxon>
        <taxon>Euteleostomi</taxon>
        <taxon>Mammalia</taxon>
        <taxon>Eutheria</taxon>
        <taxon>Euarchontoglires</taxon>
        <taxon>Glires</taxon>
        <taxon>Rodentia</taxon>
        <taxon>Hystricomorpha</taxon>
        <taxon>Bathyergidae</taxon>
        <taxon>Heterocephalus</taxon>
    </lineage>
</organism>